<dbReference type="InterPro" id="IPR050300">
    <property type="entry name" value="GDXG_lipolytic_enzyme"/>
</dbReference>
<dbReference type="PANTHER" id="PTHR48081">
    <property type="entry name" value="AB HYDROLASE SUPERFAMILY PROTEIN C4A8.06C"/>
    <property type="match status" value="1"/>
</dbReference>
<proteinExistence type="predicted"/>
<name>A0A853CY19_9MICO</name>
<dbReference type="SUPFAM" id="SSF53474">
    <property type="entry name" value="alpha/beta-Hydrolases"/>
    <property type="match status" value="1"/>
</dbReference>
<evidence type="ECO:0000256" key="1">
    <source>
        <dbReference type="ARBA" id="ARBA00022801"/>
    </source>
</evidence>
<protein>
    <submittedName>
        <fullName evidence="3">Acetyl esterase/lipase</fullName>
    </submittedName>
</protein>
<accession>A0A853CY19</accession>
<dbReference type="Proteomes" id="UP000578352">
    <property type="component" value="Unassembled WGS sequence"/>
</dbReference>
<dbReference type="EMBL" id="JACCFL010000001">
    <property type="protein sequence ID" value="NYJ25428.1"/>
    <property type="molecule type" value="Genomic_DNA"/>
</dbReference>
<dbReference type="InterPro" id="IPR013094">
    <property type="entry name" value="AB_hydrolase_3"/>
</dbReference>
<dbReference type="GO" id="GO:0016787">
    <property type="term" value="F:hydrolase activity"/>
    <property type="evidence" value="ECO:0007669"/>
    <property type="project" value="UniProtKB-KW"/>
</dbReference>
<keyword evidence="1" id="KW-0378">Hydrolase</keyword>
<evidence type="ECO:0000313" key="4">
    <source>
        <dbReference type="Proteomes" id="UP000578352"/>
    </source>
</evidence>
<organism evidence="3 4">
    <name type="scientific">Leifsonia shinshuensis</name>
    <dbReference type="NCBI Taxonomy" id="150026"/>
    <lineage>
        <taxon>Bacteria</taxon>
        <taxon>Bacillati</taxon>
        <taxon>Actinomycetota</taxon>
        <taxon>Actinomycetes</taxon>
        <taxon>Micrococcales</taxon>
        <taxon>Microbacteriaceae</taxon>
        <taxon>Leifsonia</taxon>
    </lineage>
</organism>
<dbReference type="InterPro" id="IPR029058">
    <property type="entry name" value="AB_hydrolase_fold"/>
</dbReference>
<evidence type="ECO:0000313" key="3">
    <source>
        <dbReference type="EMBL" id="NYJ25428.1"/>
    </source>
</evidence>
<dbReference type="Gene3D" id="3.40.50.1820">
    <property type="entry name" value="alpha/beta hydrolase"/>
    <property type="match status" value="1"/>
</dbReference>
<evidence type="ECO:0000259" key="2">
    <source>
        <dbReference type="Pfam" id="PF07859"/>
    </source>
</evidence>
<comment type="caution">
    <text evidence="3">The sequence shown here is derived from an EMBL/GenBank/DDBJ whole genome shotgun (WGS) entry which is preliminary data.</text>
</comment>
<dbReference type="PANTHER" id="PTHR48081:SF8">
    <property type="entry name" value="ALPHA_BETA HYDROLASE FOLD-3 DOMAIN-CONTAINING PROTEIN-RELATED"/>
    <property type="match status" value="1"/>
</dbReference>
<reference evidence="3 4" key="1">
    <citation type="submission" date="2020-07" db="EMBL/GenBank/DDBJ databases">
        <title>Sequencing the genomes of 1000 actinobacteria strains.</title>
        <authorList>
            <person name="Klenk H.-P."/>
        </authorList>
    </citation>
    <scope>NUCLEOTIDE SEQUENCE [LARGE SCALE GENOMIC DNA]</scope>
    <source>
        <strain evidence="3 4">DSM 15165</strain>
    </source>
</reference>
<dbReference type="AlphaFoldDB" id="A0A853CY19"/>
<dbReference type="RefSeq" id="WP_179608146.1">
    <property type="nucleotide sequence ID" value="NZ_BAABEH010000001.1"/>
</dbReference>
<dbReference type="Pfam" id="PF07859">
    <property type="entry name" value="Abhydrolase_3"/>
    <property type="match status" value="1"/>
</dbReference>
<feature type="domain" description="Alpha/beta hydrolase fold-3" evidence="2">
    <location>
        <begin position="79"/>
        <end position="280"/>
    </location>
</feature>
<gene>
    <name evidence="3" type="ORF">HNR13_003715</name>
</gene>
<sequence>MTDTEPDLRTLPLPEALAWLREHGEPADPRPDIDTASLKRRFPRLAHVRTRDLVVAAPSGPQPARLYRDDTAAHAGAALVWVHGGAFIGGHLDMPESNWVALELAARGIPVLAVDYVKCLGDVHFPAPSDDVLAAWRFARERSAELFGVEPGALLLGGASAGGNLTAGAAARLRDAGERLPAGLVLVYPALDPDGAHPGAVPDPSSPTAQLSLNFAGSEARLHDPHAFPGLGSVGGFPPSLVVVCEHDGLRPSGEAFAARLANAGRDATLHVEPDADHAHINEPSHPGAARTLDAIAGWIAGRW</sequence>